<dbReference type="GO" id="GO:0034462">
    <property type="term" value="P:small-subunit processome assembly"/>
    <property type="evidence" value="ECO:0007669"/>
    <property type="project" value="TreeGrafter"/>
</dbReference>
<dbReference type="GeneID" id="24598120"/>
<dbReference type="Proteomes" id="UP000471633">
    <property type="component" value="Unassembled WGS sequence"/>
</dbReference>
<name>A0A6A5DC28_SCHHA</name>
<reference evidence="4" key="2">
    <citation type="journal article" date="2019" name="Gigascience">
        <title>High-quality Schistosoma haematobium genome achieved by single-molecule and long-range sequencing.</title>
        <authorList>
            <person name="Stroehlein A.J."/>
            <person name="Korhonen P.K."/>
            <person name="Chong T.M."/>
            <person name="Lim Y.L."/>
            <person name="Chan K.G."/>
            <person name="Webster B."/>
            <person name="Rollinson D."/>
            <person name="Brindley P.J."/>
            <person name="Gasser R.B."/>
            <person name="Young N.D."/>
        </authorList>
    </citation>
    <scope>NUCLEOTIDE SEQUENCE</scope>
</reference>
<dbReference type="RefSeq" id="XP_012802227.1">
    <property type="nucleotide sequence ID" value="XM_012946773.3"/>
</dbReference>
<dbReference type="CDD" id="cd12263">
    <property type="entry name" value="RRM_ABT1_like"/>
    <property type="match status" value="1"/>
</dbReference>
<reference evidence="4" key="4">
    <citation type="journal article" date="2022" name="PLoS Pathog.">
        <title>Chromosome-level genome of Schistosoma haematobium underpins genome-wide explorations of molecular variation.</title>
        <authorList>
            <person name="Stroehlein A.J."/>
            <person name="Korhonen P.K."/>
            <person name="Lee V.V."/>
            <person name="Ralph S.A."/>
            <person name="Mentink-Kane M."/>
            <person name="You H."/>
            <person name="McManus D.P."/>
            <person name="Tchuente L.T."/>
            <person name="Stothard J.R."/>
            <person name="Kaur P."/>
            <person name="Dudchenko O."/>
            <person name="Aiden E.L."/>
            <person name="Yang B."/>
            <person name="Yang H."/>
            <person name="Emery A.M."/>
            <person name="Webster B.L."/>
            <person name="Brindley P.J."/>
            <person name="Rollinson D."/>
            <person name="Chang B.C.H."/>
            <person name="Gasser R.B."/>
            <person name="Young N.D."/>
        </authorList>
    </citation>
    <scope>NUCLEOTIDE SEQUENCE</scope>
</reference>
<keyword evidence="2" id="KW-0694">RNA-binding</keyword>
<dbReference type="GO" id="GO:0005730">
    <property type="term" value="C:nucleolus"/>
    <property type="evidence" value="ECO:0007669"/>
    <property type="project" value="TreeGrafter"/>
</dbReference>
<proteinExistence type="predicted"/>
<evidence type="ECO:0000256" key="1">
    <source>
        <dbReference type="ARBA" id="ARBA00004123"/>
    </source>
</evidence>
<evidence type="ECO:0000313" key="4">
    <source>
        <dbReference type="EMBL" id="KAH9582955.1"/>
    </source>
</evidence>
<dbReference type="CTD" id="29777"/>
<comment type="caution">
    <text evidence="4">The sequence shown here is derived from an EMBL/GenBank/DDBJ whole genome shotgun (WGS) entry which is preliminary data.</text>
</comment>
<dbReference type="InterPro" id="IPR034353">
    <property type="entry name" value="ABT1/ESF2_RRM"/>
</dbReference>
<evidence type="ECO:0000256" key="2">
    <source>
        <dbReference type="ARBA" id="ARBA00022884"/>
    </source>
</evidence>
<dbReference type="PANTHER" id="PTHR12311:SF7">
    <property type="entry name" value="ACTIVATOR OF BASAL TRANSCRIPTION 1"/>
    <property type="match status" value="1"/>
</dbReference>
<dbReference type="GO" id="GO:0003723">
    <property type="term" value="F:RNA binding"/>
    <property type="evidence" value="ECO:0007669"/>
    <property type="project" value="UniProtKB-KW"/>
</dbReference>
<dbReference type="AlphaFoldDB" id="A0A6A5DC28"/>
<keyword evidence="3" id="KW-0539">Nucleus</keyword>
<dbReference type="InterPro" id="IPR039119">
    <property type="entry name" value="ABT1/Esf2"/>
</dbReference>
<dbReference type="GO" id="GO:0000480">
    <property type="term" value="P:endonucleolytic cleavage in 5'-ETS of tricistronic rRNA transcript (SSU-rRNA, 5.8S rRNA, LSU-rRNA)"/>
    <property type="evidence" value="ECO:0007669"/>
    <property type="project" value="TreeGrafter"/>
</dbReference>
<organism evidence="4 5">
    <name type="scientific">Schistosoma haematobium</name>
    <name type="common">Blood fluke</name>
    <dbReference type="NCBI Taxonomy" id="6185"/>
    <lineage>
        <taxon>Eukaryota</taxon>
        <taxon>Metazoa</taxon>
        <taxon>Spiralia</taxon>
        <taxon>Lophotrochozoa</taxon>
        <taxon>Platyhelminthes</taxon>
        <taxon>Trematoda</taxon>
        <taxon>Digenea</taxon>
        <taxon>Strigeidida</taxon>
        <taxon>Schistosomatoidea</taxon>
        <taxon>Schistosomatidae</taxon>
        <taxon>Schistosoma</taxon>
    </lineage>
</organism>
<sequence>MRLILKILSSSGCQPAVWYGGCDSLDGVGFDISVDSYKLEFKFTCFSSHFTSAFNLMVFDARIEDDKVESDVPGIIYLSTIPNGMNVSMISDIMQQFGKIGRVYLVPTKKKVGKYRQYEEGWVEFLNNKIARRVAKRLNCTEVLGPKRNPWFGELWNIRFLKDTSWNDLFGAEREEEEQRRTAHDRDIVVAKHQARQFSAALDAKKLEKKMKQVKGKRFTERKLVRLNRRQKLTEDEIKEKLAHSSRTPPEGCLGFSAVSNPEFMGSLFAGGL</sequence>
<protein>
    <submittedName>
        <fullName evidence="4">Activator of basal transcription 1, variant 2</fullName>
    </submittedName>
</protein>
<dbReference type="InterPro" id="IPR035979">
    <property type="entry name" value="RBD_domain_sf"/>
</dbReference>
<dbReference type="PANTHER" id="PTHR12311">
    <property type="entry name" value="ACTIVATOR OF BASAL TRANSCRIPTION 1"/>
    <property type="match status" value="1"/>
</dbReference>
<evidence type="ECO:0000313" key="5">
    <source>
        <dbReference type="Proteomes" id="UP000471633"/>
    </source>
</evidence>
<dbReference type="GO" id="GO:0000447">
    <property type="term" value="P:endonucleolytic cleavage in ITS1 to separate SSU-rRNA from 5.8S rRNA and LSU-rRNA from tricistronic rRNA transcript (SSU-rRNA, 5.8S rRNA, LSU-rRNA)"/>
    <property type="evidence" value="ECO:0007669"/>
    <property type="project" value="TreeGrafter"/>
</dbReference>
<gene>
    <name evidence="4" type="primary">ABT1</name>
    <name evidence="4" type="ORF">MS3_00007538</name>
</gene>
<accession>A0A6A5DC28</accession>
<dbReference type="SUPFAM" id="SSF54928">
    <property type="entry name" value="RNA-binding domain, RBD"/>
    <property type="match status" value="1"/>
</dbReference>
<dbReference type="KEGG" id="shx:MS3_00007538"/>
<reference evidence="4" key="3">
    <citation type="submission" date="2021-06" db="EMBL/GenBank/DDBJ databases">
        <title>Chromosome-level genome assembly for S. haematobium.</title>
        <authorList>
            <person name="Stroehlein A.J."/>
        </authorList>
    </citation>
    <scope>NUCLEOTIDE SEQUENCE</scope>
</reference>
<reference evidence="4" key="1">
    <citation type="journal article" date="2012" name="Nat. Genet.">
        <title>Whole-genome sequence of Schistosoma haematobium.</title>
        <authorList>
            <person name="Young N.D."/>
            <person name="Jex A.R."/>
            <person name="Li B."/>
            <person name="Liu S."/>
            <person name="Yang L."/>
            <person name="Xiong Z."/>
            <person name="Li Y."/>
            <person name="Cantacessi C."/>
            <person name="Hall R.S."/>
            <person name="Xu X."/>
            <person name="Chen F."/>
            <person name="Wu X."/>
            <person name="Zerlotini A."/>
            <person name="Oliveira G."/>
            <person name="Hofmann A."/>
            <person name="Zhang G."/>
            <person name="Fang X."/>
            <person name="Kang Y."/>
            <person name="Campbell B.E."/>
            <person name="Loukas A."/>
            <person name="Ranganathan S."/>
            <person name="Rollinson D."/>
            <person name="Rinaldi G."/>
            <person name="Brindley P.J."/>
            <person name="Yang H."/>
            <person name="Wang J."/>
            <person name="Wang J."/>
            <person name="Gasser R.B."/>
        </authorList>
    </citation>
    <scope>NUCLEOTIDE SEQUENCE</scope>
</reference>
<comment type="subcellular location">
    <subcellularLocation>
        <location evidence="1">Nucleus</location>
    </subcellularLocation>
</comment>
<dbReference type="GO" id="GO:0000472">
    <property type="term" value="P:endonucleolytic cleavage to generate mature 5'-end of SSU-rRNA from (SSU-rRNA, 5.8S rRNA, LSU-rRNA)"/>
    <property type="evidence" value="ECO:0007669"/>
    <property type="project" value="TreeGrafter"/>
</dbReference>
<keyword evidence="5" id="KW-1185">Reference proteome</keyword>
<dbReference type="EMBL" id="AMPZ03000005">
    <property type="protein sequence ID" value="KAH9582955.1"/>
    <property type="molecule type" value="Genomic_DNA"/>
</dbReference>
<evidence type="ECO:0000256" key="3">
    <source>
        <dbReference type="ARBA" id="ARBA00023242"/>
    </source>
</evidence>